<comment type="similarity">
    <text evidence="5 12">Belongs to the protoporphyrinogen/coproporphyrinogen oxidase family. Coproporphyrinogen III oxidase subfamily.</text>
</comment>
<dbReference type="PRINTS" id="PR00411">
    <property type="entry name" value="PNDRDTASEI"/>
</dbReference>
<accession>A0A542XB52</accession>
<dbReference type="EC" id="1.3.3.15" evidence="6 12"/>
<reference evidence="14 15" key="1">
    <citation type="submission" date="2019-06" db="EMBL/GenBank/DDBJ databases">
        <title>Sequencing the genomes of 1000 actinobacteria strains.</title>
        <authorList>
            <person name="Klenk H.-P."/>
        </authorList>
    </citation>
    <scope>NUCLEOTIDE SEQUENCE [LARGE SCALE GENOMIC DNA]</scope>
    <source>
        <strain evidence="14 15">DSM 24617</strain>
    </source>
</reference>
<keyword evidence="11 12" id="KW-0350">Heme biosynthesis</keyword>
<evidence type="ECO:0000259" key="13">
    <source>
        <dbReference type="Pfam" id="PF01593"/>
    </source>
</evidence>
<evidence type="ECO:0000256" key="5">
    <source>
        <dbReference type="ARBA" id="ARBA00008310"/>
    </source>
</evidence>
<evidence type="ECO:0000256" key="11">
    <source>
        <dbReference type="ARBA" id="ARBA00023133"/>
    </source>
</evidence>
<evidence type="ECO:0000256" key="2">
    <source>
        <dbReference type="ARBA" id="ARBA00001974"/>
    </source>
</evidence>
<dbReference type="Gene3D" id="1.10.3110.10">
    <property type="entry name" value="protoporphyrinogen ix oxidase, domain 3"/>
    <property type="match status" value="1"/>
</dbReference>
<evidence type="ECO:0000256" key="9">
    <source>
        <dbReference type="ARBA" id="ARBA00022827"/>
    </source>
</evidence>
<dbReference type="Gene3D" id="3.90.660.20">
    <property type="entry name" value="Protoporphyrinogen oxidase, mitochondrial, domain 2"/>
    <property type="match status" value="1"/>
</dbReference>
<keyword evidence="12" id="KW-0963">Cytoplasm</keyword>
<dbReference type="GO" id="GO:0006783">
    <property type="term" value="P:heme biosynthetic process"/>
    <property type="evidence" value="ECO:0007669"/>
    <property type="project" value="UniProtKB-UniRule"/>
</dbReference>
<dbReference type="PANTHER" id="PTHR42923">
    <property type="entry name" value="PROTOPORPHYRINOGEN OXIDASE"/>
    <property type="match status" value="1"/>
</dbReference>
<dbReference type="Pfam" id="PF01593">
    <property type="entry name" value="Amino_oxidase"/>
    <property type="match status" value="1"/>
</dbReference>
<comment type="function">
    <text evidence="3 12">Involved in coproporphyrin-dependent heme b biosynthesis. Catalyzes the oxidation of coproporphyrinogen III to coproporphyrin III.</text>
</comment>
<dbReference type="AlphaFoldDB" id="A0A542XB52"/>
<evidence type="ECO:0000313" key="15">
    <source>
        <dbReference type="Proteomes" id="UP000318336"/>
    </source>
</evidence>
<evidence type="ECO:0000313" key="14">
    <source>
        <dbReference type="EMBL" id="TQL33004.1"/>
    </source>
</evidence>
<dbReference type="InterPro" id="IPR036188">
    <property type="entry name" value="FAD/NAD-bd_sf"/>
</dbReference>
<keyword evidence="8 12" id="KW-0285">Flavoprotein</keyword>
<evidence type="ECO:0000256" key="12">
    <source>
        <dbReference type="RuleBase" id="RU364052"/>
    </source>
</evidence>
<keyword evidence="15" id="KW-1185">Reference proteome</keyword>
<evidence type="ECO:0000256" key="8">
    <source>
        <dbReference type="ARBA" id="ARBA00022630"/>
    </source>
</evidence>
<comment type="cofactor">
    <cofactor evidence="2 12">
        <name>FAD</name>
        <dbReference type="ChEBI" id="CHEBI:57692"/>
    </cofactor>
</comment>
<organism evidence="14 15">
    <name type="scientific">Barrientosiimonas humi</name>
    <dbReference type="NCBI Taxonomy" id="999931"/>
    <lineage>
        <taxon>Bacteria</taxon>
        <taxon>Bacillati</taxon>
        <taxon>Actinomycetota</taxon>
        <taxon>Actinomycetes</taxon>
        <taxon>Micrococcales</taxon>
        <taxon>Dermacoccaceae</taxon>
        <taxon>Barrientosiimonas</taxon>
    </lineage>
</organism>
<keyword evidence="9 12" id="KW-0274">FAD</keyword>
<protein>
    <recommendedName>
        <fullName evidence="7 12">Coproporphyrinogen III oxidase</fullName>
        <ecNumber evidence="6 12">1.3.3.15</ecNumber>
    </recommendedName>
</protein>
<sequence>MASVVVVGGGVAGLAAAWELSGAGHEVTVLEATDRVGGKLRSAAVAGRSIDVGAESVLWRRPEARTLLGELGADVTHPARVPAAIWSRGALHPMPTGTLMGIPAHPEALEGLLTTGEVARATAEQPVEVDGDDAPLGEVVAAALGEAVVDRLVEPLLGGVYAGHARLLSARAVLPVVNDAVRQGNSLIALAQGAAAAADSGRGEPVFATVPGGLGTLPGLLAERLAERGVRLRTGAVVRHLERAPRGWRLTLGDTRSPEPVEADAVLLATPAAPTARLLADLAPDAADVLGQIEYASMVLVTYAFPSHAVPAGLTGRSGFLVPPVEEADIKASTFSSSKWPWLAEQHPDLAFVRVSLGRHREAATLQRPDADLAAVGLADLQRIVGQRLPEPVDTHVQRWGGGLPQYAVGHLDRIAVARSAIGQVPGLETAGAAYDGVGIPACIGSGRAAATRLGTHLRGA</sequence>
<dbReference type="RefSeq" id="WP_142005074.1">
    <property type="nucleotide sequence ID" value="NZ_CAJTBP010000001.1"/>
</dbReference>
<dbReference type="GO" id="GO:0004729">
    <property type="term" value="F:oxygen-dependent protoporphyrinogen oxidase activity"/>
    <property type="evidence" value="ECO:0007669"/>
    <property type="project" value="UniProtKB-UniRule"/>
</dbReference>
<dbReference type="NCBIfam" id="TIGR00562">
    <property type="entry name" value="proto_IX_ox"/>
    <property type="match status" value="1"/>
</dbReference>
<dbReference type="InterPro" id="IPR002937">
    <property type="entry name" value="Amino_oxidase"/>
</dbReference>
<evidence type="ECO:0000256" key="4">
    <source>
        <dbReference type="ARBA" id="ARBA00004744"/>
    </source>
</evidence>
<feature type="domain" description="Amine oxidase" evidence="13">
    <location>
        <begin position="11"/>
        <end position="454"/>
    </location>
</feature>
<comment type="caution">
    <text evidence="14">The sequence shown here is derived from an EMBL/GenBank/DDBJ whole genome shotgun (WGS) entry which is preliminary data.</text>
</comment>
<dbReference type="PANTHER" id="PTHR42923:SF3">
    <property type="entry name" value="PROTOPORPHYRINOGEN OXIDASE"/>
    <property type="match status" value="1"/>
</dbReference>
<evidence type="ECO:0000256" key="10">
    <source>
        <dbReference type="ARBA" id="ARBA00023002"/>
    </source>
</evidence>
<comment type="pathway">
    <text evidence="4 12">Porphyrin-containing compound metabolism; protoheme biosynthesis.</text>
</comment>
<dbReference type="OrthoDB" id="3450553at2"/>
<dbReference type="Proteomes" id="UP000318336">
    <property type="component" value="Unassembled WGS sequence"/>
</dbReference>
<dbReference type="UniPathway" id="UPA00252"/>
<evidence type="ECO:0000256" key="6">
    <source>
        <dbReference type="ARBA" id="ARBA00012402"/>
    </source>
</evidence>
<dbReference type="InterPro" id="IPR050464">
    <property type="entry name" value="Zeta_carotene_desat/Oxidored"/>
</dbReference>
<evidence type="ECO:0000256" key="7">
    <source>
        <dbReference type="ARBA" id="ARBA00019046"/>
    </source>
</evidence>
<dbReference type="GO" id="GO:0005737">
    <property type="term" value="C:cytoplasm"/>
    <property type="evidence" value="ECO:0007669"/>
    <property type="project" value="UniProtKB-SubCell"/>
</dbReference>
<dbReference type="InterPro" id="IPR004572">
    <property type="entry name" value="Protoporphyrinogen_oxidase"/>
</dbReference>
<dbReference type="Gene3D" id="3.50.50.60">
    <property type="entry name" value="FAD/NAD(P)-binding domain"/>
    <property type="match status" value="1"/>
</dbReference>
<dbReference type="SUPFAM" id="SSF54373">
    <property type="entry name" value="FAD-linked reductases, C-terminal domain"/>
    <property type="match status" value="1"/>
</dbReference>
<comment type="catalytic activity">
    <reaction evidence="1">
        <text>coproporphyrinogen III + 3 O2 = coproporphyrin III + 3 H2O2</text>
        <dbReference type="Rhea" id="RHEA:43436"/>
        <dbReference type="ChEBI" id="CHEBI:15379"/>
        <dbReference type="ChEBI" id="CHEBI:16240"/>
        <dbReference type="ChEBI" id="CHEBI:57309"/>
        <dbReference type="ChEBI" id="CHEBI:131725"/>
        <dbReference type="EC" id="1.3.3.15"/>
    </reaction>
    <physiologicalReaction direction="left-to-right" evidence="1">
        <dbReference type="Rhea" id="RHEA:43437"/>
    </physiologicalReaction>
</comment>
<dbReference type="SUPFAM" id="SSF51905">
    <property type="entry name" value="FAD/NAD(P)-binding domain"/>
    <property type="match status" value="1"/>
</dbReference>
<dbReference type="EMBL" id="VFOK01000001">
    <property type="protein sequence ID" value="TQL33004.1"/>
    <property type="molecule type" value="Genomic_DNA"/>
</dbReference>
<keyword evidence="10 12" id="KW-0560">Oxidoreductase</keyword>
<evidence type="ECO:0000256" key="3">
    <source>
        <dbReference type="ARBA" id="ARBA00002185"/>
    </source>
</evidence>
<gene>
    <name evidence="14" type="ORF">FB554_1137</name>
</gene>
<evidence type="ECO:0000256" key="1">
    <source>
        <dbReference type="ARBA" id="ARBA00001755"/>
    </source>
</evidence>
<name>A0A542XB52_9MICO</name>
<comment type="subcellular location">
    <subcellularLocation>
        <location evidence="12">Cytoplasm</location>
    </subcellularLocation>
</comment>
<proteinExistence type="inferred from homology"/>